<dbReference type="Proteomes" id="UP001497512">
    <property type="component" value="Chromosome 14"/>
</dbReference>
<keyword evidence="2" id="KW-1185">Reference proteome</keyword>
<dbReference type="EMBL" id="OZ019906">
    <property type="protein sequence ID" value="CAK9203864.1"/>
    <property type="molecule type" value="Genomic_DNA"/>
</dbReference>
<accession>A0ABP0TSL9</accession>
<evidence type="ECO:0000313" key="1">
    <source>
        <dbReference type="EMBL" id="CAK9203864.1"/>
    </source>
</evidence>
<name>A0ABP0TSL9_9BRYO</name>
<reference evidence="1" key="1">
    <citation type="submission" date="2024-02" db="EMBL/GenBank/DDBJ databases">
        <authorList>
            <consortium name="ELIXIR-Norway"/>
            <consortium name="Elixir Norway"/>
        </authorList>
    </citation>
    <scope>NUCLEOTIDE SEQUENCE</scope>
</reference>
<sequence>MMEEIEEWMVSTPVQGQGIEEKNRSMKSNTFFLEIRRRQKRELTYWRSSTADMCFGLWIFQEAYSCGINIHAQKV</sequence>
<proteinExistence type="predicted"/>
<gene>
    <name evidence="1" type="ORF">CSSPTR1EN2_LOCUS7099</name>
</gene>
<organism evidence="1 2">
    <name type="scientific">Sphagnum troendelagicum</name>
    <dbReference type="NCBI Taxonomy" id="128251"/>
    <lineage>
        <taxon>Eukaryota</taxon>
        <taxon>Viridiplantae</taxon>
        <taxon>Streptophyta</taxon>
        <taxon>Embryophyta</taxon>
        <taxon>Bryophyta</taxon>
        <taxon>Sphagnophytina</taxon>
        <taxon>Sphagnopsida</taxon>
        <taxon>Sphagnales</taxon>
        <taxon>Sphagnaceae</taxon>
        <taxon>Sphagnum</taxon>
    </lineage>
</organism>
<evidence type="ECO:0000313" key="2">
    <source>
        <dbReference type="Proteomes" id="UP001497512"/>
    </source>
</evidence>
<protein>
    <submittedName>
        <fullName evidence="1">Uncharacterized protein</fullName>
    </submittedName>
</protein>